<dbReference type="Proteomes" id="UP000326838">
    <property type="component" value="Unassembled WGS sequence"/>
</dbReference>
<keyword evidence="3" id="KW-1185">Reference proteome</keyword>
<sequence>MARHSGVTEAGFDPLIHAPHRLRICAIAHAATHVEFGELQERLGVSKSALSKHIAQLVERGYLQEEHLTRGGRSRLRVSLTEPGRRAYRGHTAALKEIIEAVE</sequence>
<dbReference type="InterPro" id="IPR036390">
    <property type="entry name" value="WH_DNA-bd_sf"/>
</dbReference>
<dbReference type="InterPro" id="IPR027395">
    <property type="entry name" value="WH_DNA-bd_dom"/>
</dbReference>
<reference evidence="3" key="1">
    <citation type="submission" date="2019-09" db="EMBL/GenBank/DDBJ databases">
        <title>Mumia zhuanghuii sp. nov. isolated from the intestinal contents of plateau pika (Ochotona curzoniae) in the Qinghai-Tibet plateau of China.</title>
        <authorList>
            <person name="Tian Z."/>
        </authorList>
    </citation>
    <scope>NUCLEOTIDE SEQUENCE [LARGE SCALE GENOMIC DNA]</scope>
    <source>
        <strain evidence="3">L-033</strain>
    </source>
</reference>
<dbReference type="AlphaFoldDB" id="A0A5N0TE55"/>
<evidence type="ECO:0000313" key="3">
    <source>
        <dbReference type="Proteomes" id="UP000326838"/>
    </source>
</evidence>
<dbReference type="PANTHER" id="PTHR37318">
    <property type="entry name" value="BSL7504 PROTEIN"/>
    <property type="match status" value="1"/>
</dbReference>
<comment type="caution">
    <text evidence="2">The sequence shown here is derived from an EMBL/GenBank/DDBJ whole genome shotgun (WGS) entry which is preliminary data.</text>
</comment>
<feature type="domain" description="Winged helix DNA-binding" evidence="1">
    <location>
        <begin position="21"/>
        <end position="99"/>
    </location>
</feature>
<accession>A0A5N0TE55</accession>
<evidence type="ECO:0000313" key="2">
    <source>
        <dbReference type="EMBL" id="KAA9132951.1"/>
    </source>
</evidence>
<protein>
    <submittedName>
        <fullName evidence="2">Helix-turn-helix domain-containing protein</fullName>
    </submittedName>
</protein>
<evidence type="ECO:0000259" key="1">
    <source>
        <dbReference type="Pfam" id="PF13601"/>
    </source>
</evidence>
<name>A0A5N0TE55_9MICO</name>
<dbReference type="InterPro" id="IPR036388">
    <property type="entry name" value="WH-like_DNA-bd_sf"/>
</dbReference>
<proteinExistence type="predicted"/>
<gene>
    <name evidence="2" type="ORF">F6B40_09610</name>
</gene>
<dbReference type="EMBL" id="VYUY01000012">
    <property type="protein sequence ID" value="KAA9132951.1"/>
    <property type="molecule type" value="Genomic_DNA"/>
</dbReference>
<dbReference type="CDD" id="cd00090">
    <property type="entry name" value="HTH_ARSR"/>
    <property type="match status" value="1"/>
</dbReference>
<dbReference type="Pfam" id="PF13601">
    <property type="entry name" value="HTH_34"/>
    <property type="match status" value="1"/>
</dbReference>
<dbReference type="PANTHER" id="PTHR37318:SF1">
    <property type="entry name" value="BSL7504 PROTEIN"/>
    <property type="match status" value="1"/>
</dbReference>
<dbReference type="SUPFAM" id="SSF46785">
    <property type="entry name" value="Winged helix' DNA-binding domain"/>
    <property type="match status" value="1"/>
</dbReference>
<organism evidence="2 3">
    <name type="scientific">Microbacterium caowuchunii</name>
    <dbReference type="NCBI Taxonomy" id="2614638"/>
    <lineage>
        <taxon>Bacteria</taxon>
        <taxon>Bacillati</taxon>
        <taxon>Actinomycetota</taxon>
        <taxon>Actinomycetes</taxon>
        <taxon>Micrococcales</taxon>
        <taxon>Microbacteriaceae</taxon>
        <taxon>Microbacterium</taxon>
    </lineage>
</organism>
<dbReference type="InterPro" id="IPR011991">
    <property type="entry name" value="ArsR-like_HTH"/>
</dbReference>
<dbReference type="Gene3D" id="1.10.10.10">
    <property type="entry name" value="Winged helix-like DNA-binding domain superfamily/Winged helix DNA-binding domain"/>
    <property type="match status" value="1"/>
</dbReference>